<sequence>MSLIYAVLSISKCWYFTVKKRLGSEGADVDIKAYVKYGNIRGGTKLINGFFFGGRYSQFLLGNEMFLPGEAGRINGMEAEIGDCVQDFVREALFPEWSYFAEWSGNGLNGL</sequence>
<evidence type="ECO:0000313" key="1">
    <source>
        <dbReference type="EMBL" id="RXJ45717.1"/>
    </source>
</evidence>
<comment type="caution">
    <text evidence="1">The sequence shown here is derived from an EMBL/GenBank/DDBJ whole genome shotgun (WGS) entry which is preliminary data.</text>
</comment>
<protein>
    <submittedName>
        <fullName evidence="1">Uncharacterized protein</fullName>
    </submittedName>
</protein>
<organism evidence="1 2">
    <name type="scientific">Gelidibacter gilvus</name>
    <dbReference type="NCBI Taxonomy" id="59602"/>
    <lineage>
        <taxon>Bacteria</taxon>
        <taxon>Pseudomonadati</taxon>
        <taxon>Bacteroidota</taxon>
        <taxon>Flavobacteriia</taxon>
        <taxon>Flavobacteriales</taxon>
        <taxon>Flavobacteriaceae</taxon>
        <taxon>Gelidibacter</taxon>
    </lineage>
</organism>
<dbReference type="OrthoDB" id="9989353at2"/>
<dbReference type="AlphaFoldDB" id="A0A4Q0XDB2"/>
<name>A0A4Q0XDB2_9FLAO</name>
<accession>A0A4Q0XDB2</accession>
<reference evidence="1 2" key="1">
    <citation type="submission" date="2019-01" db="EMBL/GenBank/DDBJ databases">
        <title>Genome sequence of the Antarctic species Gelidibacter gilvus ACAM 158(T).</title>
        <authorList>
            <person name="Bowman J.P."/>
        </authorList>
    </citation>
    <scope>NUCLEOTIDE SEQUENCE [LARGE SCALE GENOMIC DNA]</scope>
    <source>
        <strain evidence="1 2">IC158</strain>
    </source>
</reference>
<dbReference type="Proteomes" id="UP000289792">
    <property type="component" value="Unassembled WGS sequence"/>
</dbReference>
<dbReference type="RefSeq" id="WP_129018337.1">
    <property type="nucleotide sequence ID" value="NZ_SDDZ01000011.1"/>
</dbReference>
<proteinExistence type="predicted"/>
<keyword evidence="2" id="KW-1185">Reference proteome</keyword>
<evidence type="ECO:0000313" key="2">
    <source>
        <dbReference type="Proteomes" id="UP000289792"/>
    </source>
</evidence>
<gene>
    <name evidence="1" type="ORF">ESZ48_15085</name>
</gene>
<dbReference type="EMBL" id="SDDZ01000011">
    <property type="protein sequence ID" value="RXJ45717.1"/>
    <property type="molecule type" value="Genomic_DNA"/>
</dbReference>